<name>A0A7J6QX17_PEROL</name>
<dbReference type="AlphaFoldDB" id="A0A7J6QX17"/>
<keyword evidence="1" id="KW-0732">Signal</keyword>
<evidence type="ECO:0000256" key="1">
    <source>
        <dbReference type="SAM" id="SignalP"/>
    </source>
</evidence>
<protein>
    <submittedName>
        <fullName evidence="2">Uncharacterized protein</fullName>
    </submittedName>
</protein>
<comment type="caution">
    <text evidence="2">The sequence shown here is derived from an EMBL/GenBank/DDBJ whole genome shotgun (WGS) entry which is preliminary data.</text>
</comment>
<organism evidence="2 3">
    <name type="scientific">Perkinsus olseni</name>
    <name type="common">Perkinsus atlanticus</name>
    <dbReference type="NCBI Taxonomy" id="32597"/>
    <lineage>
        <taxon>Eukaryota</taxon>
        <taxon>Sar</taxon>
        <taxon>Alveolata</taxon>
        <taxon>Perkinsozoa</taxon>
        <taxon>Perkinsea</taxon>
        <taxon>Perkinsida</taxon>
        <taxon>Perkinsidae</taxon>
        <taxon>Perkinsus</taxon>
    </lineage>
</organism>
<evidence type="ECO:0000313" key="2">
    <source>
        <dbReference type="EMBL" id="KAF4712817.1"/>
    </source>
</evidence>
<reference evidence="2 3" key="1">
    <citation type="submission" date="2020-04" db="EMBL/GenBank/DDBJ databases">
        <title>Perkinsus olseni comparative genomics.</title>
        <authorList>
            <person name="Bogema D.R."/>
        </authorList>
    </citation>
    <scope>NUCLEOTIDE SEQUENCE [LARGE SCALE GENOMIC DNA]</scope>
    <source>
        <strain evidence="2">ATCC PRA-205</strain>
    </source>
</reference>
<dbReference type="EMBL" id="JABANM010026538">
    <property type="protein sequence ID" value="KAF4712817.1"/>
    <property type="molecule type" value="Genomic_DNA"/>
</dbReference>
<accession>A0A7J6QX17</accession>
<sequence length="143" mass="16027">MITFVPTWLVAFEVLATITAAQSVGDYVHEAANYRITFHVDEERRASFNFSITRPRIVHPVGQQFFGVPTSTSYQAGPYALHHIINSRYLILHLWPHEWYMGIEKALVDTGLADYGGGPPAGTQHGDLTQLQFKSGDSFVTNF</sequence>
<feature type="non-terminal residue" evidence="2">
    <location>
        <position position="143"/>
    </location>
</feature>
<feature type="signal peptide" evidence="1">
    <location>
        <begin position="1"/>
        <end position="21"/>
    </location>
</feature>
<evidence type="ECO:0000313" key="3">
    <source>
        <dbReference type="Proteomes" id="UP000574390"/>
    </source>
</evidence>
<feature type="chain" id="PRO_5029657620" evidence="1">
    <location>
        <begin position="22"/>
        <end position="143"/>
    </location>
</feature>
<proteinExistence type="predicted"/>
<gene>
    <name evidence="2" type="ORF">FOZ62_032065</name>
</gene>
<dbReference type="Proteomes" id="UP000574390">
    <property type="component" value="Unassembled WGS sequence"/>
</dbReference>